<evidence type="ECO:0000256" key="3">
    <source>
        <dbReference type="ARBA" id="ARBA00009284"/>
    </source>
</evidence>
<sequence>MILRRRHLALLGVGAVAAPAQRGSSSASPAAPERSAFDPQTVTAIARDRATRPHRAQRADLPRSIADLDYDAYRGIRFRPDQALWTDSGLGFRIQPHHLGFLFKDRVDLFEVADGAATPMRYQASQFTFDGPAPPADVGDIGFAGFRITHPLNRPDHFDELCSFLGASYFRALGRGHVYGISARGLAIRTAHPQGEEFPAFTAFWIERPTDAAARSMTVHALLESRSLTGAYRFVIAPGDPTVMDVEAELFPRTAVEGVGIAPGTSMFLFNPGHRGDISDFRPAVHDSDGLLMRTGGDRQIWRALANPRRLQVSGFQDNAPRGFGLMQRSRAFTDFQDLEAHYQRRPGLWVEPLEDWGAGEVQLVEIPTRSEIHDNIVAAWVPRDGLKAGEPRKIRYRLHWVSEPQLPGELLRFAATRSGSAGRDGVIRFVLDTTKLATRLDGLPQARVDASAGRIANPVVQENPETGGLRLSFELEAGSARLAELSATLAGPDAHTSETWTHRWTG</sequence>
<evidence type="ECO:0000256" key="4">
    <source>
        <dbReference type="ARBA" id="ARBA00022764"/>
    </source>
</evidence>
<dbReference type="InterPro" id="IPR007444">
    <property type="entry name" value="Glucan_biosyn_MdoG_C"/>
</dbReference>
<comment type="subcellular location">
    <subcellularLocation>
        <location evidence="1">Periplasm</location>
    </subcellularLocation>
</comment>
<dbReference type="Proteomes" id="UP000698752">
    <property type="component" value="Unassembled WGS sequence"/>
</dbReference>
<dbReference type="EMBL" id="JAAEDI010000022">
    <property type="protein sequence ID" value="MBR0651848.1"/>
    <property type="molecule type" value="Genomic_DNA"/>
</dbReference>
<name>A0ABS5ELG8_9PROT</name>
<dbReference type="InterPro" id="IPR014718">
    <property type="entry name" value="GH-type_carb-bd"/>
</dbReference>
<evidence type="ECO:0000259" key="5">
    <source>
        <dbReference type="Pfam" id="PF04349"/>
    </source>
</evidence>
<dbReference type="PIRSF" id="PIRSF006281">
    <property type="entry name" value="MdoG"/>
    <property type="match status" value="1"/>
</dbReference>
<comment type="pathway">
    <text evidence="2">Glycan metabolism; osmoregulated periplasmic glucan (OPG) biosynthesis.</text>
</comment>
<dbReference type="PANTHER" id="PTHR30504">
    <property type="entry name" value="GLUCANS BIOSYNTHESIS PROTEIN"/>
    <property type="match status" value="1"/>
</dbReference>
<reference evidence="7" key="1">
    <citation type="journal article" date="2021" name="Syst. Appl. Microbiol.">
        <title>Roseomonas hellenica sp. nov., isolated from roots of wild-growing Alkanna tinctoria.</title>
        <authorList>
            <person name="Rat A."/>
            <person name="Naranjo H.D."/>
            <person name="Lebbe L."/>
            <person name="Cnockaert M."/>
            <person name="Krigas N."/>
            <person name="Grigoriadou K."/>
            <person name="Maloupa E."/>
            <person name="Willems A."/>
        </authorList>
    </citation>
    <scope>NUCLEOTIDE SEQUENCE [LARGE SCALE GENOMIC DNA]</scope>
    <source>
        <strain evidence="7">LMG 31159</strain>
    </source>
</reference>
<organism evidence="6 7">
    <name type="scientific">Neoroseomonas terrae</name>
    <dbReference type="NCBI Taxonomy" id="424799"/>
    <lineage>
        <taxon>Bacteria</taxon>
        <taxon>Pseudomonadati</taxon>
        <taxon>Pseudomonadota</taxon>
        <taxon>Alphaproteobacteria</taxon>
        <taxon>Acetobacterales</taxon>
        <taxon>Acetobacteraceae</taxon>
        <taxon>Neoroseomonas</taxon>
    </lineage>
</organism>
<accession>A0ABS5ELG8</accession>
<dbReference type="InterPro" id="IPR014438">
    <property type="entry name" value="Glucan_biosyn_MdoG/MdoD"/>
</dbReference>
<comment type="similarity">
    <text evidence="3">Belongs to the OpgD/OpgG family.</text>
</comment>
<dbReference type="InterPro" id="IPR013783">
    <property type="entry name" value="Ig-like_fold"/>
</dbReference>
<keyword evidence="4" id="KW-0574">Periplasm</keyword>
<dbReference type="InterPro" id="IPR011013">
    <property type="entry name" value="Gal_mutarotase_sf_dom"/>
</dbReference>
<dbReference type="InterPro" id="IPR014756">
    <property type="entry name" value="Ig_E-set"/>
</dbReference>
<dbReference type="Gene3D" id="2.70.98.10">
    <property type="match status" value="1"/>
</dbReference>
<dbReference type="RefSeq" id="WP_211870567.1">
    <property type="nucleotide sequence ID" value="NZ_JAAEDI010000022.1"/>
</dbReference>
<dbReference type="PANTHER" id="PTHR30504:SF2">
    <property type="entry name" value="GLUCANS BIOSYNTHESIS PROTEIN G"/>
    <property type="match status" value="1"/>
</dbReference>
<evidence type="ECO:0000313" key="7">
    <source>
        <dbReference type="Proteomes" id="UP000698752"/>
    </source>
</evidence>
<feature type="domain" description="Glucan biosynthesis periplasmic MdoG C-terminal" evidence="5">
    <location>
        <begin position="37"/>
        <end position="505"/>
    </location>
</feature>
<gene>
    <name evidence="6" type="ORF">GXW78_19415</name>
</gene>
<dbReference type="Pfam" id="PF04349">
    <property type="entry name" value="MdoG"/>
    <property type="match status" value="1"/>
</dbReference>
<dbReference type="Gene3D" id="2.60.40.10">
    <property type="entry name" value="Immunoglobulins"/>
    <property type="match status" value="1"/>
</dbReference>
<protein>
    <submittedName>
        <fullName evidence="6">Glucan biosynthesis protein G</fullName>
    </submittedName>
</protein>
<keyword evidence="7" id="KW-1185">Reference proteome</keyword>
<comment type="caution">
    <text evidence="6">The sequence shown here is derived from an EMBL/GenBank/DDBJ whole genome shotgun (WGS) entry which is preliminary data.</text>
</comment>
<dbReference type="SUPFAM" id="SSF81296">
    <property type="entry name" value="E set domains"/>
    <property type="match status" value="1"/>
</dbReference>
<dbReference type="SUPFAM" id="SSF74650">
    <property type="entry name" value="Galactose mutarotase-like"/>
    <property type="match status" value="1"/>
</dbReference>
<evidence type="ECO:0000256" key="2">
    <source>
        <dbReference type="ARBA" id="ARBA00005001"/>
    </source>
</evidence>
<evidence type="ECO:0000256" key="1">
    <source>
        <dbReference type="ARBA" id="ARBA00004418"/>
    </source>
</evidence>
<evidence type="ECO:0000313" key="6">
    <source>
        <dbReference type="EMBL" id="MBR0651848.1"/>
    </source>
</evidence>
<proteinExistence type="inferred from homology"/>